<organism evidence="3 4">
    <name type="scientific">Dimargaris cristalligena</name>
    <dbReference type="NCBI Taxonomy" id="215637"/>
    <lineage>
        <taxon>Eukaryota</taxon>
        <taxon>Fungi</taxon>
        <taxon>Fungi incertae sedis</taxon>
        <taxon>Zoopagomycota</taxon>
        <taxon>Kickxellomycotina</taxon>
        <taxon>Dimargaritomycetes</taxon>
        <taxon>Dimargaritales</taxon>
        <taxon>Dimargaritaceae</taxon>
        <taxon>Dimargaris</taxon>
    </lineage>
</organism>
<feature type="region of interest" description="Disordered" evidence="1">
    <location>
        <begin position="610"/>
        <end position="661"/>
    </location>
</feature>
<dbReference type="EMBL" id="ML002895">
    <property type="protein sequence ID" value="RKP35341.1"/>
    <property type="molecule type" value="Genomic_DNA"/>
</dbReference>
<dbReference type="Pfam" id="PF14075">
    <property type="entry name" value="UBN_AB"/>
    <property type="match status" value="1"/>
</dbReference>
<reference evidence="4" key="1">
    <citation type="journal article" date="2018" name="Nat. Microbiol.">
        <title>Leveraging single-cell genomics to expand the fungal tree of life.</title>
        <authorList>
            <person name="Ahrendt S.R."/>
            <person name="Quandt C.A."/>
            <person name="Ciobanu D."/>
            <person name="Clum A."/>
            <person name="Salamov A."/>
            <person name="Andreopoulos B."/>
            <person name="Cheng J.F."/>
            <person name="Woyke T."/>
            <person name="Pelin A."/>
            <person name="Henrissat B."/>
            <person name="Reynolds N.K."/>
            <person name="Benny G.L."/>
            <person name="Smith M.E."/>
            <person name="James T.Y."/>
            <person name="Grigoriev I.V."/>
        </authorList>
    </citation>
    <scope>NUCLEOTIDE SEQUENCE [LARGE SCALE GENOMIC DNA]</scope>
    <source>
        <strain evidence="4">RSA 468</strain>
    </source>
</reference>
<feature type="compositionally biased region" description="Acidic residues" evidence="1">
    <location>
        <begin position="426"/>
        <end position="435"/>
    </location>
</feature>
<name>A0A4P9ZRG7_9FUNG</name>
<keyword evidence="4" id="KW-1185">Reference proteome</keyword>
<proteinExistence type="predicted"/>
<feature type="compositionally biased region" description="Acidic residues" evidence="1">
    <location>
        <begin position="216"/>
        <end position="226"/>
    </location>
</feature>
<feature type="compositionally biased region" description="Polar residues" evidence="1">
    <location>
        <begin position="377"/>
        <end position="394"/>
    </location>
</feature>
<evidence type="ECO:0000259" key="2">
    <source>
        <dbReference type="Pfam" id="PF14075"/>
    </source>
</evidence>
<sequence>MSTDTPSGSLVTMNTSGDAFPPAANPQSTTTPRSRTARIEVTIDPRTCTFFSYPDLVRKQCPQILDPTSLQGKKSASHMGNGPTQPRGQGGDSDLGAAEDDGDGDDDDDEEEEEEEEAEDDVGGDSDASTSDPVTATAQPPKFGDDAFFENLLKRAEKYGDDKPQKRRREARVSLYEDYDLHDPFIDDSDIQGHVEDGTRLREDGFFVFYGPLEFVTEEEPSDPVAEELRPSKKRKMQKKKDEDNAPNITPTIKGKAKDKDKDKERDKDKDKDKDKPADDTTASANGKSKKKPRTNGDSPPDEPSAKKPPKPKPAKSNDSTAEPTVSTATKKKPPSSEKAKKPVAPIKRKLSTDGVAEPTPAPVPAPIPATSAALMDSSSKSTPPATEGPSNFGTKPPHRTEQGYDSEPEPERKPLRPSIFNLIDHDDDGDDEANQYDFSPLKYHGTSNSCRGPAPPPSFPDRMSARPPFEALSTIHPFRSADNTPCKPPHTATESPLSAMRPLMRESPAPTPTPPTMHSYPSSPPIKPPPRTPPLDDSLLPTSTPSSVNSEALTQDFIAAAHRETFDNQKKFPTVLKTILTDLAMTTMIELGAHFSDVGHLVAAYQALNGSSDPGATAADKDKHKDKEKDKAQTPSSDTTEAAPNTSSSASKPKAGTTGSSLRNHELAFAVVTRDGKLRELLDANFYRRITECVPYNRATIRKVIARLTLQERIKIKETLAQTIFNQLKQLVEAAVAQLPPLPPPQPSAAASAIPALRTPGSTGSKPTSHPNTPPPPLPAFNSQSQASPSPSGPPPQGGKPPGNATTSIPIKPERDDGTFPSSLASSSALPLTTPLPQPPPVVVESAPPAPKRPGGLHYLLNHSDSEKDPSDDNIYASAVAPTASVDEVRPADRESPLDDTVTSKGVTRKFPWTEPIRQSLWTYVQNEIEIAILRSQLAEVEGKTLVVKETAIRRVAYQKVLPLWPEGWTTTIDISKEYGLKKRKLEKKMSAG</sequence>
<gene>
    <name evidence="3" type="ORF">BJ085DRAFT_41377</name>
</gene>
<feature type="compositionally biased region" description="Low complexity" evidence="1">
    <location>
        <begin position="536"/>
        <end position="548"/>
    </location>
</feature>
<dbReference type="InterPro" id="IPR026947">
    <property type="entry name" value="UBN_middle_dom"/>
</dbReference>
<feature type="region of interest" description="Disordered" evidence="1">
    <location>
        <begin position="64"/>
        <end position="146"/>
    </location>
</feature>
<evidence type="ECO:0000256" key="1">
    <source>
        <dbReference type="SAM" id="MobiDB-lite"/>
    </source>
</evidence>
<feature type="compositionally biased region" description="Polar residues" evidence="1">
    <location>
        <begin position="634"/>
        <end position="661"/>
    </location>
</feature>
<feature type="compositionally biased region" description="Pro residues" evidence="1">
    <location>
        <begin position="835"/>
        <end position="853"/>
    </location>
</feature>
<feature type="compositionally biased region" description="Acidic residues" evidence="1">
    <location>
        <begin position="97"/>
        <end position="124"/>
    </location>
</feature>
<evidence type="ECO:0000313" key="4">
    <source>
        <dbReference type="Proteomes" id="UP000268162"/>
    </source>
</evidence>
<feature type="region of interest" description="Disordered" evidence="1">
    <location>
        <begin position="214"/>
        <end position="467"/>
    </location>
</feature>
<feature type="compositionally biased region" description="Low complexity" evidence="1">
    <location>
        <begin position="822"/>
        <end position="834"/>
    </location>
</feature>
<feature type="compositionally biased region" description="Polar residues" evidence="1">
    <location>
        <begin position="25"/>
        <end position="34"/>
    </location>
</feature>
<dbReference type="AlphaFoldDB" id="A0A4P9ZRG7"/>
<evidence type="ECO:0000313" key="3">
    <source>
        <dbReference type="EMBL" id="RKP35341.1"/>
    </source>
</evidence>
<feature type="region of interest" description="Disordered" evidence="1">
    <location>
        <begin position="1"/>
        <end position="40"/>
    </location>
</feature>
<feature type="compositionally biased region" description="Basic and acidic residues" evidence="1">
    <location>
        <begin position="256"/>
        <end position="279"/>
    </location>
</feature>
<feature type="compositionally biased region" description="Pro residues" evidence="1">
    <location>
        <begin position="523"/>
        <end position="534"/>
    </location>
</feature>
<feature type="region of interest" description="Disordered" evidence="1">
    <location>
        <begin position="744"/>
        <end position="875"/>
    </location>
</feature>
<feature type="compositionally biased region" description="Basic and acidic residues" evidence="1">
    <location>
        <begin position="620"/>
        <end position="633"/>
    </location>
</feature>
<feature type="domain" description="Ubinuclein middle" evidence="2">
    <location>
        <begin position="894"/>
        <end position="978"/>
    </location>
</feature>
<feature type="compositionally biased region" description="Polar residues" evidence="1">
    <location>
        <begin position="1"/>
        <end position="17"/>
    </location>
</feature>
<feature type="region of interest" description="Disordered" evidence="1">
    <location>
        <begin position="479"/>
        <end position="548"/>
    </location>
</feature>
<dbReference type="Proteomes" id="UP000268162">
    <property type="component" value="Unassembled WGS sequence"/>
</dbReference>
<protein>
    <recommendedName>
        <fullName evidence="2">Ubinuclein middle domain-containing protein</fullName>
    </recommendedName>
</protein>
<accession>A0A4P9ZRG7</accession>